<dbReference type="GO" id="GO:0046486">
    <property type="term" value="P:glycerolipid metabolic process"/>
    <property type="evidence" value="ECO:0007669"/>
    <property type="project" value="UniProtKB-ARBA"/>
</dbReference>
<feature type="domain" description="PNPLA" evidence="4">
    <location>
        <begin position="11"/>
        <end position="141"/>
    </location>
</feature>
<dbReference type="InterPro" id="IPR002641">
    <property type="entry name" value="PNPLA_dom"/>
</dbReference>
<sequence length="253" mass="28089">MPINEAIDAYRILAEDVFGTGTRAWLGQTSLLFNGPQYSAKMLAEAVRSIAGDRKLADTEAKPKCRVTAVSIKERAVHMLPDLLRTYTTDVPPYGCTIVDAALAISASMTFFPPAEIQIRHGRRVRYLDGGMGFNNSTSLAVQEAEDIRGPDRRIGRIVSVGTGITPYVRFEGNKGALAKKLLDICQAVHMGMDRRFGGMSKRMYCRFNPPNDLARFGLSEWEEFGEVGNLVHQYPQEDQVEMRECVVALTQP</sequence>
<keyword evidence="1" id="KW-0378">Hydrolase</keyword>
<evidence type="ECO:0000256" key="1">
    <source>
        <dbReference type="ARBA" id="ARBA00022801"/>
    </source>
</evidence>
<proteinExistence type="predicted"/>
<dbReference type="Gene3D" id="3.40.1090.10">
    <property type="entry name" value="Cytosolic phospholipase A2 catalytic domain"/>
    <property type="match status" value="1"/>
</dbReference>
<dbReference type="GO" id="GO:0047499">
    <property type="term" value="F:calcium-independent phospholipase A2 activity"/>
    <property type="evidence" value="ECO:0007669"/>
    <property type="project" value="TreeGrafter"/>
</dbReference>
<dbReference type="Proteomes" id="UP000279259">
    <property type="component" value="Unassembled WGS sequence"/>
</dbReference>
<evidence type="ECO:0000313" key="6">
    <source>
        <dbReference type="Proteomes" id="UP000279259"/>
    </source>
</evidence>
<dbReference type="GO" id="GO:0016042">
    <property type="term" value="P:lipid catabolic process"/>
    <property type="evidence" value="ECO:0007669"/>
    <property type="project" value="UniProtKB-KW"/>
</dbReference>
<name>A0A427Y2S8_9TREE</name>
<keyword evidence="2" id="KW-0442">Lipid degradation</keyword>
<gene>
    <name evidence="5" type="ORF">EHS25_004798</name>
</gene>
<evidence type="ECO:0000256" key="2">
    <source>
        <dbReference type="ARBA" id="ARBA00022963"/>
    </source>
</evidence>
<dbReference type="OrthoDB" id="630895at2759"/>
<keyword evidence="3" id="KW-0443">Lipid metabolism</keyword>
<dbReference type="Pfam" id="PF01734">
    <property type="entry name" value="Patatin"/>
    <property type="match status" value="1"/>
</dbReference>
<dbReference type="GO" id="GO:0019369">
    <property type="term" value="P:arachidonate metabolic process"/>
    <property type="evidence" value="ECO:0007669"/>
    <property type="project" value="TreeGrafter"/>
</dbReference>
<dbReference type="PANTHER" id="PTHR24185">
    <property type="entry name" value="CALCIUM-INDEPENDENT PHOSPHOLIPASE A2-GAMMA"/>
    <property type="match status" value="1"/>
</dbReference>
<organism evidence="5 6">
    <name type="scientific">Saitozyma podzolica</name>
    <dbReference type="NCBI Taxonomy" id="1890683"/>
    <lineage>
        <taxon>Eukaryota</taxon>
        <taxon>Fungi</taxon>
        <taxon>Dikarya</taxon>
        <taxon>Basidiomycota</taxon>
        <taxon>Agaricomycotina</taxon>
        <taxon>Tremellomycetes</taxon>
        <taxon>Tremellales</taxon>
        <taxon>Trimorphomycetaceae</taxon>
        <taxon>Saitozyma</taxon>
    </lineage>
</organism>
<evidence type="ECO:0000256" key="3">
    <source>
        <dbReference type="ARBA" id="ARBA00023098"/>
    </source>
</evidence>
<dbReference type="EMBL" id="RSCD01000020">
    <property type="protein sequence ID" value="RSH85402.1"/>
    <property type="molecule type" value="Genomic_DNA"/>
</dbReference>
<evidence type="ECO:0000259" key="4">
    <source>
        <dbReference type="Pfam" id="PF01734"/>
    </source>
</evidence>
<comment type="caution">
    <text evidence="5">The sequence shown here is derived from an EMBL/GenBank/DDBJ whole genome shotgun (WGS) entry which is preliminary data.</text>
</comment>
<dbReference type="SUPFAM" id="SSF52151">
    <property type="entry name" value="FabD/lysophospholipase-like"/>
    <property type="match status" value="1"/>
</dbReference>
<dbReference type="InterPro" id="IPR016035">
    <property type="entry name" value="Acyl_Trfase/lysoPLipase"/>
</dbReference>
<keyword evidence="6" id="KW-1185">Reference proteome</keyword>
<accession>A0A427Y2S8</accession>
<evidence type="ECO:0000313" key="5">
    <source>
        <dbReference type="EMBL" id="RSH85402.1"/>
    </source>
</evidence>
<dbReference type="GO" id="GO:0016020">
    <property type="term" value="C:membrane"/>
    <property type="evidence" value="ECO:0007669"/>
    <property type="project" value="TreeGrafter"/>
</dbReference>
<dbReference type="AlphaFoldDB" id="A0A427Y2S8"/>
<reference evidence="5 6" key="1">
    <citation type="submission" date="2018-11" db="EMBL/GenBank/DDBJ databases">
        <title>Genome sequence of Saitozyma podzolica DSM 27192.</title>
        <authorList>
            <person name="Aliyu H."/>
            <person name="Gorte O."/>
            <person name="Ochsenreither K."/>
        </authorList>
    </citation>
    <scope>NUCLEOTIDE SEQUENCE [LARGE SCALE GENOMIC DNA]</scope>
    <source>
        <strain evidence="5 6">DSM 27192</strain>
    </source>
</reference>
<protein>
    <recommendedName>
        <fullName evidence="4">PNPLA domain-containing protein</fullName>
    </recommendedName>
</protein>
<dbReference type="PANTHER" id="PTHR24185:SF1">
    <property type="entry name" value="CALCIUM-INDEPENDENT PHOSPHOLIPASE A2-GAMMA"/>
    <property type="match status" value="1"/>
</dbReference>